<proteinExistence type="predicted"/>
<feature type="compositionally biased region" description="Low complexity" evidence="1">
    <location>
        <begin position="112"/>
        <end position="123"/>
    </location>
</feature>
<keyword evidence="3" id="KW-1185">Reference proteome</keyword>
<dbReference type="Proteomes" id="UP000309340">
    <property type="component" value="Unassembled WGS sequence"/>
</dbReference>
<evidence type="ECO:0000313" key="3">
    <source>
        <dbReference type="Proteomes" id="UP000309340"/>
    </source>
</evidence>
<accession>A0A4V5NGE7</accession>
<feature type="region of interest" description="Disordered" evidence="1">
    <location>
        <begin position="79"/>
        <end position="225"/>
    </location>
</feature>
<feature type="region of interest" description="Disordered" evidence="1">
    <location>
        <begin position="28"/>
        <end position="48"/>
    </location>
</feature>
<organism evidence="2 3">
    <name type="scientific">Friedmanniomyces simplex</name>
    <dbReference type="NCBI Taxonomy" id="329884"/>
    <lineage>
        <taxon>Eukaryota</taxon>
        <taxon>Fungi</taxon>
        <taxon>Dikarya</taxon>
        <taxon>Ascomycota</taxon>
        <taxon>Pezizomycotina</taxon>
        <taxon>Dothideomycetes</taxon>
        <taxon>Dothideomycetidae</taxon>
        <taxon>Mycosphaerellales</taxon>
        <taxon>Teratosphaeriaceae</taxon>
        <taxon>Friedmanniomyces</taxon>
    </lineage>
</organism>
<dbReference type="OrthoDB" id="10493535at2759"/>
<reference evidence="2 3" key="1">
    <citation type="submission" date="2017-03" db="EMBL/GenBank/DDBJ databases">
        <title>Genomes of endolithic fungi from Antarctica.</title>
        <authorList>
            <person name="Coleine C."/>
            <person name="Masonjones S."/>
            <person name="Stajich J.E."/>
        </authorList>
    </citation>
    <scope>NUCLEOTIDE SEQUENCE [LARGE SCALE GENOMIC DNA]</scope>
    <source>
        <strain evidence="2 3">CCFEE 5184</strain>
    </source>
</reference>
<dbReference type="AlphaFoldDB" id="A0A4V5NGE7"/>
<comment type="caution">
    <text evidence="2">The sequence shown here is derived from an EMBL/GenBank/DDBJ whole genome shotgun (WGS) entry which is preliminary data.</text>
</comment>
<evidence type="ECO:0000256" key="1">
    <source>
        <dbReference type="SAM" id="MobiDB-lite"/>
    </source>
</evidence>
<feature type="non-terminal residue" evidence="2">
    <location>
        <position position="225"/>
    </location>
</feature>
<gene>
    <name evidence="2" type="ORF">B0A55_10720</name>
</gene>
<evidence type="ECO:0000313" key="2">
    <source>
        <dbReference type="EMBL" id="TKA66309.1"/>
    </source>
</evidence>
<sequence length="225" mass="24251">MPRKRGRPVSIESDDPTIVRRREKTLERTRRYHARKRAARDEAIRSSQAQVEQIERVVTLPSIQEDEEAATTLLALAVRRPQGVDLDDDSAGSAPERSYEADEHGMGSPAQLSPIPSPTSLLLDDGGNIGSYSFTSGSAEEEGAPADLDSGVSYADNLRIDEGGGPGIEDSALGEEDSEPGNESHAFGHEDHETVDEIDPAGQHDDEPGALADDEESLMSFASER</sequence>
<name>A0A4V5NGE7_9PEZI</name>
<protein>
    <submittedName>
        <fullName evidence="2">Uncharacterized protein</fullName>
    </submittedName>
</protein>
<dbReference type="EMBL" id="NAJQ01000655">
    <property type="protein sequence ID" value="TKA66309.1"/>
    <property type="molecule type" value="Genomic_DNA"/>
</dbReference>